<dbReference type="OrthoDB" id="5588846at2759"/>
<reference evidence="7" key="1">
    <citation type="submission" date="2022-07" db="EMBL/GenBank/DDBJ databases">
        <title>Phylogenomic reconstructions and comparative analyses of Kickxellomycotina fungi.</title>
        <authorList>
            <person name="Reynolds N.K."/>
            <person name="Stajich J.E."/>
            <person name="Barry K."/>
            <person name="Grigoriev I.V."/>
            <person name="Crous P."/>
            <person name="Smith M.E."/>
        </authorList>
    </citation>
    <scope>NUCLEOTIDE SEQUENCE</scope>
    <source>
        <strain evidence="7">IMI 214461</strain>
    </source>
</reference>
<comment type="cofactor">
    <cofactor evidence="1">
        <name>Zn(2+)</name>
        <dbReference type="ChEBI" id="CHEBI:29105"/>
    </cofactor>
</comment>
<accession>A0A9W8EJC3</accession>
<dbReference type="CDD" id="cd14447">
    <property type="entry name" value="SPX"/>
    <property type="match status" value="1"/>
</dbReference>
<feature type="domain" description="SPX" evidence="6">
    <location>
        <begin position="1"/>
        <end position="202"/>
    </location>
</feature>
<dbReference type="PANTHER" id="PTHR37326">
    <property type="entry name" value="BLL3975 PROTEIN"/>
    <property type="match status" value="1"/>
</dbReference>
<evidence type="ECO:0000256" key="5">
    <source>
        <dbReference type="SAM" id="MobiDB-lite"/>
    </source>
</evidence>
<dbReference type="GO" id="GO:0016788">
    <property type="term" value="F:hydrolase activity, acting on ester bonds"/>
    <property type="evidence" value="ECO:0007669"/>
    <property type="project" value="InterPro"/>
</dbReference>
<evidence type="ECO:0000259" key="6">
    <source>
        <dbReference type="PROSITE" id="PS51382"/>
    </source>
</evidence>
<protein>
    <recommendedName>
        <fullName evidence="6">SPX domain-containing protein</fullName>
    </recommendedName>
</protein>
<gene>
    <name evidence="7" type="ORF">H4R26_001375</name>
</gene>
<dbReference type="Proteomes" id="UP001150907">
    <property type="component" value="Unassembled WGS sequence"/>
</dbReference>
<keyword evidence="4" id="KW-0862">Zinc</keyword>
<keyword evidence="8" id="KW-1185">Reference proteome</keyword>
<dbReference type="InterPro" id="IPR055438">
    <property type="entry name" value="AstE_AspA_cat"/>
</dbReference>
<dbReference type="Gene3D" id="3.40.630.10">
    <property type="entry name" value="Zn peptidases"/>
    <property type="match status" value="1"/>
</dbReference>
<dbReference type="PROSITE" id="PS51382">
    <property type="entry name" value="SPX"/>
    <property type="match status" value="1"/>
</dbReference>
<dbReference type="InterPro" id="IPR053138">
    <property type="entry name" value="N-alpha-Ac-DABA_deacetylase"/>
</dbReference>
<feature type="compositionally biased region" description="Polar residues" evidence="5">
    <location>
        <begin position="65"/>
        <end position="78"/>
    </location>
</feature>
<dbReference type="CDD" id="cd06251">
    <property type="entry name" value="M14_ASTE_ASPA-like"/>
    <property type="match status" value="1"/>
</dbReference>
<keyword evidence="3" id="KW-0378">Hydrolase</keyword>
<dbReference type="PANTHER" id="PTHR37326:SF1">
    <property type="entry name" value="BLL3975 PROTEIN"/>
    <property type="match status" value="1"/>
</dbReference>
<dbReference type="GO" id="GO:0046872">
    <property type="term" value="F:metal ion binding"/>
    <property type="evidence" value="ECO:0007669"/>
    <property type="project" value="UniProtKB-KW"/>
</dbReference>
<evidence type="ECO:0000256" key="1">
    <source>
        <dbReference type="ARBA" id="ARBA00001947"/>
    </source>
</evidence>
<evidence type="ECO:0000313" key="7">
    <source>
        <dbReference type="EMBL" id="KAJ2006421.1"/>
    </source>
</evidence>
<dbReference type="Pfam" id="PF03105">
    <property type="entry name" value="SPX"/>
    <property type="match status" value="2"/>
</dbReference>
<feature type="region of interest" description="Disordered" evidence="5">
    <location>
        <begin position="51"/>
        <end position="78"/>
    </location>
</feature>
<evidence type="ECO:0000256" key="4">
    <source>
        <dbReference type="ARBA" id="ARBA00022833"/>
    </source>
</evidence>
<dbReference type="InterPro" id="IPR004331">
    <property type="entry name" value="SPX_dom"/>
</dbReference>
<dbReference type="Pfam" id="PF24827">
    <property type="entry name" value="AstE_AspA_cat"/>
    <property type="match status" value="1"/>
</dbReference>
<keyword evidence="2" id="KW-0479">Metal-binding</keyword>
<proteinExistence type="predicted"/>
<name>A0A9W8EJC3_9FUNG</name>
<dbReference type="SUPFAM" id="SSF53187">
    <property type="entry name" value="Zn-dependent exopeptidases"/>
    <property type="match status" value="1"/>
</dbReference>
<evidence type="ECO:0000256" key="3">
    <source>
        <dbReference type="ARBA" id="ARBA00022801"/>
    </source>
</evidence>
<dbReference type="EMBL" id="JANBQF010000061">
    <property type="protein sequence ID" value="KAJ2006421.1"/>
    <property type="molecule type" value="Genomic_DNA"/>
</dbReference>
<evidence type="ECO:0000256" key="2">
    <source>
        <dbReference type="ARBA" id="ARBA00022723"/>
    </source>
</evidence>
<evidence type="ECO:0000313" key="8">
    <source>
        <dbReference type="Proteomes" id="UP001150907"/>
    </source>
</evidence>
<sequence>MKFEQQLALKIIPSWAVFYLNYKKLKAVLYTDFERASQDQDQNRNYAHAAAGALGPNGTIEETADSSTSDAPTGKYQQAQLHRHLQPYECSQRQPLNGRVQSASDAHFEAFRSLFLAEVEKVNKRYVEQESESRERLQELKAQWKPSMAEPTAEAWKADFAKLLRKLENLSDFTQLNITACRKILKKADKVAGQPMTLSLWPRVTNLRFAKSESDETLLHEARAVWRKRAAVSALPASDAAVGSSLESKMRRLTPVVPTVSELDLASFPVGEVSRVWVALAEDGLGLPIRVPVIIAKGSVEGPVVGITAALHGNELNGIPLIHRLFDEVSPAKLHGTLVAVPVANSPGFLLSQRGYNDGTDLNRVMPGKPNGSSPQVYAYNLMHRIIRHFEYLLDMHTASRGRVNSLYVRANLLDSRTARMARLQNPQIIVHNTSPDGSLRGAAMQRGIPAITVEIGDPSRFQKRFVKNALIGVTNILSQLRMIPDEANTPEYEPVVCTRSFWIFAKSGGILTVHPDVSTWVRAGDLIATIHSVFGDLEEEYFAPQDGVIIGKHVDPVCQSGNRILHLGVVESELPAVVDDGHM</sequence>
<comment type="caution">
    <text evidence="7">The sequence shown here is derived from an EMBL/GenBank/DDBJ whole genome shotgun (WGS) entry which is preliminary data.</text>
</comment>
<dbReference type="AlphaFoldDB" id="A0A9W8EJC3"/>
<organism evidence="7 8">
    <name type="scientific">Coemansia thaxteri</name>
    <dbReference type="NCBI Taxonomy" id="2663907"/>
    <lineage>
        <taxon>Eukaryota</taxon>
        <taxon>Fungi</taxon>
        <taxon>Fungi incertae sedis</taxon>
        <taxon>Zoopagomycota</taxon>
        <taxon>Kickxellomycotina</taxon>
        <taxon>Kickxellomycetes</taxon>
        <taxon>Kickxellales</taxon>
        <taxon>Kickxellaceae</taxon>
        <taxon>Coemansia</taxon>
    </lineage>
</organism>